<dbReference type="HOGENOM" id="CLU_2708179_0_0_1"/>
<dbReference type="AlphaFoldDB" id="D7KI65"/>
<organism evidence="2">
    <name type="scientific">Arabidopsis lyrata subsp. lyrata</name>
    <name type="common">Lyre-leaved rock-cress</name>
    <dbReference type="NCBI Taxonomy" id="81972"/>
    <lineage>
        <taxon>Eukaryota</taxon>
        <taxon>Viridiplantae</taxon>
        <taxon>Streptophyta</taxon>
        <taxon>Embryophyta</taxon>
        <taxon>Tracheophyta</taxon>
        <taxon>Spermatophyta</taxon>
        <taxon>Magnoliopsida</taxon>
        <taxon>eudicotyledons</taxon>
        <taxon>Gunneridae</taxon>
        <taxon>Pentapetalae</taxon>
        <taxon>rosids</taxon>
        <taxon>malvids</taxon>
        <taxon>Brassicales</taxon>
        <taxon>Brassicaceae</taxon>
        <taxon>Camelineae</taxon>
        <taxon>Arabidopsis</taxon>
    </lineage>
</organism>
<gene>
    <name evidence="1" type="ORF">ARALYDRAFT_889425</name>
</gene>
<dbReference type="Proteomes" id="UP000008694">
    <property type="component" value="Unassembled WGS sequence"/>
</dbReference>
<protein>
    <submittedName>
        <fullName evidence="1">Predicted protein</fullName>
    </submittedName>
</protein>
<name>D7KI65_ARALL</name>
<proteinExistence type="predicted"/>
<dbReference type="EMBL" id="GL348713">
    <property type="protein sequence ID" value="EFH69332.1"/>
    <property type="molecule type" value="Genomic_DNA"/>
</dbReference>
<keyword evidence="2" id="KW-1185">Reference proteome</keyword>
<dbReference type="Gramene" id="scaffold_102219.1">
    <property type="protein sequence ID" value="scaffold_102219.1"/>
    <property type="gene ID" value="scaffold_102219.1"/>
</dbReference>
<reference evidence="2" key="1">
    <citation type="journal article" date="2011" name="Nat. Genet.">
        <title>The Arabidopsis lyrata genome sequence and the basis of rapid genome size change.</title>
        <authorList>
            <person name="Hu T.T."/>
            <person name="Pattyn P."/>
            <person name="Bakker E.G."/>
            <person name="Cao J."/>
            <person name="Cheng J.-F."/>
            <person name="Clark R.M."/>
            <person name="Fahlgren N."/>
            <person name="Fawcett J.A."/>
            <person name="Grimwood J."/>
            <person name="Gundlach H."/>
            <person name="Haberer G."/>
            <person name="Hollister J.D."/>
            <person name="Ossowski S."/>
            <person name="Ottilar R.P."/>
            <person name="Salamov A.A."/>
            <person name="Schneeberger K."/>
            <person name="Spannagl M."/>
            <person name="Wang X."/>
            <person name="Yang L."/>
            <person name="Nasrallah M.E."/>
            <person name="Bergelson J."/>
            <person name="Carrington J.C."/>
            <person name="Gaut B.S."/>
            <person name="Schmutz J."/>
            <person name="Mayer K.F.X."/>
            <person name="Van de Peer Y."/>
            <person name="Grigoriev I.V."/>
            <person name="Nordborg M."/>
            <person name="Weigel D."/>
            <person name="Guo Y.-L."/>
        </authorList>
    </citation>
    <scope>NUCLEOTIDE SEQUENCE [LARGE SCALE GENOMIC DNA]</scope>
    <source>
        <strain evidence="2">cv. MN47</strain>
    </source>
</reference>
<evidence type="ECO:0000313" key="2">
    <source>
        <dbReference type="Proteomes" id="UP000008694"/>
    </source>
</evidence>
<accession>D7KI65</accession>
<evidence type="ECO:0000313" key="1">
    <source>
        <dbReference type="EMBL" id="EFH69332.1"/>
    </source>
</evidence>
<sequence>MTLTFPGSGGTAKRSVSLCSNRRTESEGPFTIDYSLTRGLTQHFLALGFLVAVCHLQRLTQHLLRVSVIVYNI</sequence>